<dbReference type="GO" id="GO:0009225">
    <property type="term" value="P:nucleotide-sugar metabolic process"/>
    <property type="evidence" value="ECO:0007669"/>
    <property type="project" value="InterPro"/>
</dbReference>
<dbReference type="CDD" id="cd05246">
    <property type="entry name" value="dTDP_GD_SDR_e"/>
    <property type="match status" value="1"/>
</dbReference>
<organism evidence="9 10">
    <name type="scientific">Francisella tularensis subsp. tularensis str. SCHU S4 substr. FSC237</name>
    <dbReference type="NCBI Taxonomy" id="1341660"/>
    <lineage>
        <taxon>Bacteria</taxon>
        <taxon>Pseudomonadati</taxon>
        <taxon>Pseudomonadota</taxon>
        <taxon>Gammaproteobacteria</taxon>
        <taxon>Thiotrichales</taxon>
        <taxon>Francisellaceae</taxon>
        <taxon>Francisella</taxon>
    </lineage>
</organism>
<evidence type="ECO:0000256" key="4">
    <source>
        <dbReference type="ARBA" id="ARBA00011990"/>
    </source>
</evidence>
<comment type="cofactor">
    <cofactor evidence="2 7">
        <name>NAD(+)</name>
        <dbReference type="ChEBI" id="CHEBI:57540"/>
    </cofactor>
</comment>
<dbReference type="Pfam" id="PF16363">
    <property type="entry name" value="GDP_Man_Dehyd"/>
    <property type="match status" value="1"/>
</dbReference>
<comment type="catalytic activity">
    <reaction evidence="1 7">
        <text>dTDP-alpha-D-glucose = dTDP-4-dehydro-6-deoxy-alpha-D-glucose + H2O</text>
        <dbReference type="Rhea" id="RHEA:17221"/>
        <dbReference type="ChEBI" id="CHEBI:15377"/>
        <dbReference type="ChEBI" id="CHEBI:57477"/>
        <dbReference type="ChEBI" id="CHEBI:57649"/>
        <dbReference type="EC" id="4.2.1.46"/>
    </reaction>
</comment>
<dbReference type="PANTHER" id="PTHR43000">
    <property type="entry name" value="DTDP-D-GLUCOSE 4,6-DEHYDRATASE-RELATED"/>
    <property type="match status" value="1"/>
</dbReference>
<dbReference type="AlphaFoldDB" id="A0AAD3AUJ9"/>
<reference evidence="9 10" key="1">
    <citation type="submission" date="2014-03" db="EMBL/GenBank/DDBJ databases">
        <title>The Genome Sequence of Francisella tularensis subsp. tularensis str. SCHU S4 substr. FSC043.</title>
        <authorList>
            <consortium name="The Broad Institute Genomics Platform"/>
            <consortium name="The Broad Institute Genome Sequencing Center for Infectious Disease"/>
            <person name="Chapman S.B."/>
            <person name="Guina T."/>
            <person name="Gelhaus C."/>
            <person name="Comer J."/>
            <person name="Sellati T."/>
            <person name="Sjostedt A."/>
            <person name="Young S.K."/>
            <person name="Zeng Q."/>
            <person name="Gargeya S."/>
            <person name="Abouelleil A."/>
            <person name="Alvarado L."/>
            <person name="Chapman S.B."/>
            <person name="Gainer-Dewar J."/>
            <person name="Goldberg J."/>
            <person name="Griggs A."/>
            <person name="Gujja S."/>
            <person name="Hansen M."/>
            <person name="Howarth C."/>
            <person name="Imamovic A."/>
            <person name="Larimer J."/>
            <person name="Murphy C."/>
            <person name="Naylor J."/>
            <person name="Pearson M."/>
            <person name="Poon T.W."/>
            <person name="Priest M."/>
            <person name="Roberts A."/>
            <person name="Saif S."/>
            <person name="Shea T."/>
            <person name="Sykes S."/>
            <person name="Wortman J."/>
            <person name="Nusbaum C."/>
            <person name="Birren B."/>
        </authorList>
    </citation>
    <scope>NUCLEOTIDE SEQUENCE [LARGE SCALE GENOMIC DNA]</scope>
    <source>
        <strain evidence="9 10">Schu S4</strain>
    </source>
</reference>
<comment type="caution">
    <text evidence="9">The sequence shown here is derived from an EMBL/GenBank/DDBJ whole genome shotgun (WGS) entry which is preliminary data.</text>
</comment>
<proteinExistence type="inferred from homology"/>
<protein>
    <recommendedName>
        <fullName evidence="4 7">dTDP-glucose 4,6-dehydratase</fullName>
        <ecNumber evidence="4 7">4.2.1.46</ecNumber>
    </recommendedName>
</protein>
<dbReference type="InterPro" id="IPR016040">
    <property type="entry name" value="NAD(P)-bd_dom"/>
</dbReference>
<evidence type="ECO:0000256" key="7">
    <source>
        <dbReference type="RuleBase" id="RU004473"/>
    </source>
</evidence>
<dbReference type="Gene3D" id="3.90.25.10">
    <property type="entry name" value="UDP-galactose 4-epimerase, domain 1"/>
    <property type="match status" value="1"/>
</dbReference>
<evidence type="ECO:0000256" key="1">
    <source>
        <dbReference type="ARBA" id="ARBA00001539"/>
    </source>
</evidence>
<dbReference type="FunFam" id="3.40.50.720:FF:000304">
    <property type="entry name" value="UDP-glucose 4,6-dehydratase"/>
    <property type="match status" value="1"/>
</dbReference>
<dbReference type="InterPro" id="IPR036291">
    <property type="entry name" value="NAD(P)-bd_dom_sf"/>
</dbReference>
<evidence type="ECO:0000256" key="2">
    <source>
        <dbReference type="ARBA" id="ARBA00001911"/>
    </source>
</evidence>
<sequence length="348" mass="40000">MTSHYRNDDVMRNEKMNYKPKNILVTGAAGFIGSNYVRMMLSRYSDIKIISYDKLTYAGSLDNLKDLNNEHNHTFIKGDICDEVLVYQTLKEYKIDTIVHFAAESHVDNSIANPKVFLETNVIGTFTLLDCAKRYWLDELGLEETSCRFHHVSTDEVYGTLAKDEPAFTEIKAYEPNSPYSASKAGSDHISRAYHHTYKLPVTISNCSNNYGPYQHREKLIPVVINSCINYKPIPVYGDGSNIRDWLYVEDHCDAIQTIVEKGVVGEVYNIGGINEVDNLTLVKTICKLMDEYKPENAPHSNLITFVEDRKGHDWRYAIDNSKIQNELGWKPSQDFDKMFRQTIEFYL</sequence>
<feature type="domain" description="NAD(P)-binding" evidence="8">
    <location>
        <begin position="24"/>
        <end position="343"/>
    </location>
</feature>
<evidence type="ECO:0000256" key="5">
    <source>
        <dbReference type="ARBA" id="ARBA00023027"/>
    </source>
</evidence>
<evidence type="ECO:0000256" key="6">
    <source>
        <dbReference type="ARBA" id="ARBA00023239"/>
    </source>
</evidence>
<dbReference type="GO" id="GO:0008460">
    <property type="term" value="F:dTDP-glucose 4,6-dehydratase activity"/>
    <property type="evidence" value="ECO:0007669"/>
    <property type="project" value="UniProtKB-EC"/>
</dbReference>
<name>A0AAD3AUJ9_FRATT</name>
<keyword evidence="5" id="KW-0520">NAD</keyword>
<dbReference type="Gene3D" id="3.40.50.720">
    <property type="entry name" value="NAD(P)-binding Rossmann-like Domain"/>
    <property type="match status" value="1"/>
</dbReference>
<dbReference type="Proteomes" id="UP000023806">
    <property type="component" value="Unassembled WGS sequence"/>
</dbReference>
<keyword evidence="6 7" id="KW-0456">Lyase</keyword>
<accession>A0AAD3AUJ9</accession>
<dbReference type="EMBL" id="JIDS01000002">
    <property type="protein sequence ID" value="EZK38929.1"/>
    <property type="molecule type" value="Genomic_DNA"/>
</dbReference>
<dbReference type="InterPro" id="IPR005888">
    <property type="entry name" value="dTDP_Gluc_deHydtase"/>
</dbReference>
<dbReference type="EC" id="4.2.1.46" evidence="4 7"/>
<evidence type="ECO:0000313" key="9">
    <source>
        <dbReference type="EMBL" id="EZK38929.1"/>
    </source>
</evidence>
<evidence type="ECO:0000256" key="3">
    <source>
        <dbReference type="ARBA" id="ARBA00008178"/>
    </source>
</evidence>
<gene>
    <name evidence="9" type="ORF">P250_03714</name>
</gene>
<dbReference type="SUPFAM" id="SSF51735">
    <property type="entry name" value="NAD(P)-binding Rossmann-fold domains"/>
    <property type="match status" value="1"/>
</dbReference>
<dbReference type="NCBIfam" id="TIGR01181">
    <property type="entry name" value="dTDP_gluc_dehyt"/>
    <property type="match status" value="1"/>
</dbReference>
<evidence type="ECO:0000259" key="8">
    <source>
        <dbReference type="Pfam" id="PF16363"/>
    </source>
</evidence>
<evidence type="ECO:0000313" key="10">
    <source>
        <dbReference type="Proteomes" id="UP000023806"/>
    </source>
</evidence>
<comment type="similarity">
    <text evidence="3 7">Belongs to the NAD(P)-dependent epimerase/dehydratase family. dTDP-glucose dehydratase subfamily.</text>
</comment>